<dbReference type="AlphaFoldDB" id="A0A8T2LM61"/>
<dbReference type="Gene3D" id="2.30.29.30">
    <property type="entry name" value="Pleckstrin-homology domain (PH domain)/Phosphotyrosine-binding domain (PTB)"/>
    <property type="match status" value="1"/>
</dbReference>
<dbReference type="PANTHER" id="PTHR11232:SF79">
    <property type="entry name" value="PTB DOMAIN-CONTAINING ENGULFMENT ADAPTER PROTEIN 1"/>
    <property type="match status" value="1"/>
</dbReference>
<sequence length="250" mass="28669">MGCKCCIRQQCNKEAQDCGQSLTSDFNPERETLRFRTLIPRDLHPKTVKMSDIEDDTEISFSVKFLDRVEVLRSDGMQILTEATAAVQNPDREISEKAKKKKTKVHLFLSRSAIDILEHKTKFMLYTCPLSSVSFCAVHQTQPKLFGFISRHPALDTYHCYIFQSRKFAHLLVSVIGDAFRASQQNSGLRGSRDLVVEALRHKNNVLQRENSELKRKLQDKPAEKLYENDPEDSESELPNGQVRFSSRGF</sequence>
<dbReference type="Pfam" id="PF00640">
    <property type="entry name" value="PID"/>
    <property type="match status" value="1"/>
</dbReference>
<dbReference type="InterPro" id="IPR051133">
    <property type="entry name" value="Adapter_Engulfment-Domain"/>
</dbReference>
<feature type="compositionally biased region" description="Polar residues" evidence="1">
    <location>
        <begin position="237"/>
        <end position="250"/>
    </location>
</feature>
<protein>
    <submittedName>
        <fullName evidence="3">PTB domain-containing engulfment adapter protein 1-like</fullName>
    </submittedName>
</protein>
<organism evidence="3 4">
    <name type="scientific">Astyanax mexicanus</name>
    <name type="common">Blind cave fish</name>
    <name type="synonym">Astyanax fasciatus mexicanus</name>
    <dbReference type="NCBI Taxonomy" id="7994"/>
    <lineage>
        <taxon>Eukaryota</taxon>
        <taxon>Metazoa</taxon>
        <taxon>Chordata</taxon>
        <taxon>Craniata</taxon>
        <taxon>Vertebrata</taxon>
        <taxon>Euteleostomi</taxon>
        <taxon>Actinopterygii</taxon>
        <taxon>Neopterygii</taxon>
        <taxon>Teleostei</taxon>
        <taxon>Ostariophysi</taxon>
        <taxon>Characiformes</taxon>
        <taxon>Characoidei</taxon>
        <taxon>Acestrorhamphidae</taxon>
        <taxon>Acestrorhamphinae</taxon>
        <taxon>Astyanax</taxon>
    </lineage>
</organism>
<dbReference type="PANTHER" id="PTHR11232">
    <property type="entry name" value="PHOSPHOTYROSINE INTERACTION DOMAIN-CONTAINING FAMILY MEMBER"/>
    <property type="match status" value="1"/>
</dbReference>
<accession>A0A8T2LM61</accession>
<reference evidence="3 4" key="1">
    <citation type="submission" date="2021-07" db="EMBL/GenBank/DDBJ databases">
        <authorList>
            <person name="Imarazene B."/>
            <person name="Zahm M."/>
            <person name="Klopp C."/>
            <person name="Cabau C."/>
            <person name="Beille S."/>
            <person name="Jouanno E."/>
            <person name="Castinel A."/>
            <person name="Lluch J."/>
            <person name="Gil L."/>
            <person name="Kuchtly C."/>
            <person name="Lopez Roques C."/>
            <person name="Donnadieu C."/>
            <person name="Parrinello H."/>
            <person name="Journot L."/>
            <person name="Du K."/>
            <person name="Schartl M."/>
            <person name="Retaux S."/>
            <person name="Guiguen Y."/>
        </authorList>
    </citation>
    <scope>NUCLEOTIDE SEQUENCE [LARGE SCALE GENOMIC DNA]</scope>
    <source>
        <strain evidence="3">Pach_M1</strain>
        <tissue evidence="3">Testis</tissue>
    </source>
</reference>
<feature type="domain" description="PID" evidence="2">
    <location>
        <begin position="59"/>
        <end position="180"/>
    </location>
</feature>
<dbReference type="PROSITE" id="PS01179">
    <property type="entry name" value="PID"/>
    <property type="match status" value="1"/>
</dbReference>
<dbReference type="EMBL" id="JAICCE010000013">
    <property type="protein sequence ID" value="KAG9269941.1"/>
    <property type="molecule type" value="Genomic_DNA"/>
</dbReference>
<dbReference type="OrthoDB" id="10070446at2759"/>
<evidence type="ECO:0000313" key="3">
    <source>
        <dbReference type="EMBL" id="KAG9269941.1"/>
    </source>
</evidence>
<dbReference type="CDD" id="cd00934">
    <property type="entry name" value="PTB"/>
    <property type="match status" value="1"/>
</dbReference>
<name>A0A8T2LM61_ASTMX</name>
<dbReference type="SMART" id="SM00462">
    <property type="entry name" value="PTB"/>
    <property type="match status" value="1"/>
</dbReference>
<feature type="compositionally biased region" description="Basic and acidic residues" evidence="1">
    <location>
        <begin position="212"/>
        <end position="228"/>
    </location>
</feature>
<dbReference type="InterPro" id="IPR011993">
    <property type="entry name" value="PH-like_dom_sf"/>
</dbReference>
<proteinExistence type="predicted"/>
<feature type="region of interest" description="Disordered" evidence="1">
    <location>
        <begin position="212"/>
        <end position="250"/>
    </location>
</feature>
<evidence type="ECO:0000259" key="2">
    <source>
        <dbReference type="PROSITE" id="PS01179"/>
    </source>
</evidence>
<dbReference type="InterPro" id="IPR006020">
    <property type="entry name" value="PTB/PI_dom"/>
</dbReference>
<evidence type="ECO:0000313" key="4">
    <source>
        <dbReference type="Proteomes" id="UP000752171"/>
    </source>
</evidence>
<dbReference type="SUPFAM" id="SSF50729">
    <property type="entry name" value="PH domain-like"/>
    <property type="match status" value="1"/>
</dbReference>
<evidence type="ECO:0000256" key="1">
    <source>
        <dbReference type="SAM" id="MobiDB-lite"/>
    </source>
</evidence>
<dbReference type="Proteomes" id="UP000752171">
    <property type="component" value="Unassembled WGS sequence"/>
</dbReference>
<gene>
    <name evidence="3" type="primary">MAPK8IP1</name>
    <name evidence="3" type="ORF">AMEX_G17031</name>
</gene>
<comment type="caution">
    <text evidence="3">The sequence shown here is derived from an EMBL/GenBank/DDBJ whole genome shotgun (WGS) entry which is preliminary data.</text>
</comment>